<reference evidence="7 8" key="1">
    <citation type="submission" date="2024-07" db="EMBL/GenBank/DDBJ databases">
        <title>Section-level genome sequencing and comparative genomics of Aspergillus sections Usti and Cavernicolus.</title>
        <authorList>
            <consortium name="Lawrence Berkeley National Laboratory"/>
            <person name="Nybo J.L."/>
            <person name="Vesth T.C."/>
            <person name="Theobald S."/>
            <person name="Frisvad J.C."/>
            <person name="Larsen T.O."/>
            <person name="Kjaerboelling I."/>
            <person name="Rothschild-Mancinelli K."/>
            <person name="Lyhne E.K."/>
            <person name="Kogle M.E."/>
            <person name="Barry K."/>
            <person name="Clum A."/>
            <person name="Na H."/>
            <person name="Ledsgaard L."/>
            <person name="Lin J."/>
            <person name="Lipzen A."/>
            <person name="Kuo A."/>
            <person name="Riley R."/>
            <person name="Mondo S."/>
            <person name="Labutti K."/>
            <person name="Haridas S."/>
            <person name="Pangalinan J."/>
            <person name="Salamov A.A."/>
            <person name="Simmons B.A."/>
            <person name="Magnuson J.K."/>
            <person name="Chen J."/>
            <person name="Drula E."/>
            <person name="Henrissat B."/>
            <person name="Wiebenga A."/>
            <person name="Lubbers R.J."/>
            <person name="Gomes A.C."/>
            <person name="Makela M.R."/>
            <person name="Stajich J."/>
            <person name="Grigoriev I.V."/>
            <person name="Mortensen U.H."/>
            <person name="De Vries R.P."/>
            <person name="Baker S.E."/>
            <person name="Andersen M.R."/>
        </authorList>
    </citation>
    <scope>NUCLEOTIDE SEQUENCE [LARGE SCALE GENOMIC DNA]</scope>
    <source>
        <strain evidence="7 8">CBS 209.92</strain>
    </source>
</reference>
<evidence type="ECO:0000259" key="6">
    <source>
        <dbReference type="Pfam" id="PF00324"/>
    </source>
</evidence>
<dbReference type="Gene3D" id="1.20.1740.10">
    <property type="entry name" value="Amino acid/polyamine transporter I"/>
    <property type="match status" value="1"/>
</dbReference>
<keyword evidence="3" id="KW-1133">Transmembrane helix</keyword>
<dbReference type="EMBL" id="JBFTWV010000183">
    <property type="protein sequence ID" value="KAL2784348.1"/>
    <property type="molecule type" value="Genomic_DNA"/>
</dbReference>
<keyword evidence="8" id="KW-1185">Reference proteome</keyword>
<evidence type="ECO:0000256" key="5">
    <source>
        <dbReference type="SAM" id="MobiDB-lite"/>
    </source>
</evidence>
<dbReference type="Proteomes" id="UP001610563">
    <property type="component" value="Unassembled WGS sequence"/>
</dbReference>
<gene>
    <name evidence="7" type="ORF">BJX66DRAFT_89231</name>
</gene>
<evidence type="ECO:0000256" key="1">
    <source>
        <dbReference type="ARBA" id="ARBA00004141"/>
    </source>
</evidence>
<dbReference type="Pfam" id="PF00324">
    <property type="entry name" value="AA_permease"/>
    <property type="match status" value="1"/>
</dbReference>
<accession>A0ABR4FMS8</accession>
<dbReference type="PANTHER" id="PTHR43341">
    <property type="entry name" value="AMINO ACID PERMEASE"/>
    <property type="match status" value="1"/>
</dbReference>
<comment type="subcellular location">
    <subcellularLocation>
        <location evidence="1">Membrane</location>
        <topology evidence="1">Multi-pass membrane protein</topology>
    </subcellularLocation>
</comment>
<evidence type="ECO:0000256" key="4">
    <source>
        <dbReference type="ARBA" id="ARBA00023136"/>
    </source>
</evidence>
<protein>
    <recommendedName>
        <fullName evidence="6">Amino acid permease/ SLC12A domain-containing protein</fullName>
    </recommendedName>
</protein>
<sequence>MARSIAGSGDAPPGSLSNDLDLATDGLTKRSGNQGEFSEKHTVFDNNEESSIEEGSKPTHDHTHRKLKPRHVQLIGIGGTIGTALYVQIGRGLANGGPASLFLAFTICRLRPLGVFIGYPEIYLRKASIWMKSWTPL</sequence>
<keyword evidence="4" id="KW-0472">Membrane</keyword>
<keyword evidence="2" id="KW-0812">Transmembrane</keyword>
<comment type="caution">
    <text evidence="7">The sequence shown here is derived from an EMBL/GenBank/DDBJ whole genome shotgun (WGS) entry which is preliminary data.</text>
</comment>
<feature type="domain" description="Amino acid permease/ SLC12A" evidence="6">
    <location>
        <begin position="71"/>
        <end position="108"/>
    </location>
</feature>
<evidence type="ECO:0000256" key="3">
    <source>
        <dbReference type="ARBA" id="ARBA00022989"/>
    </source>
</evidence>
<dbReference type="PANTHER" id="PTHR43341:SF15">
    <property type="entry name" value="GENERAL AMINO ACID PERMEASE AGP2"/>
    <property type="match status" value="1"/>
</dbReference>
<proteinExistence type="predicted"/>
<dbReference type="InterPro" id="IPR050524">
    <property type="entry name" value="APC_YAT"/>
</dbReference>
<dbReference type="InterPro" id="IPR004841">
    <property type="entry name" value="AA-permease/SLC12A_dom"/>
</dbReference>
<organism evidence="7 8">
    <name type="scientific">Aspergillus keveii</name>
    <dbReference type="NCBI Taxonomy" id="714993"/>
    <lineage>
        <taxon>Eukaryota</taxon>
        <taxon>Fungi</taxon>
        <taxon>Dikarya</taxon>
        <taxon>Ascomycota</taxon>
        <taxon>Pezizomycotina</taxon>
        <taxon>Eurotiomycetes</taxon>
        <taxon>Eurotiomycetidae</taxon>
        <taxon>Eurotiales</taxon>
        <taxon>Aspergillaceae</taxon>
        <taxon>Aspergillus</taxon>
        <taxon>Aspergillus subgen. Nidulantes</taxon>
    </lineage>
</organism>
<feature type="region of interest" description="Disordered" evidence="5">
    <location>
        <begin position="1"/>
        <end position="69"/>
    </location>
</feature>
<evidence type="ECO:0000256" key="2">
    <source>
        <dbReference type="ARBA" id="ARBA00022692"/>
    </source>
</evidence>
<evidence type="ECO:0000313" key="8">
    <source>
        <dbReference type="Proteomes" id="UP001610563"/>
    </source>
</evidence>
<name>A0ABR4FMS8_9EURO</name>
<evidence type="ECO:0000313" key="7">
    <source>
        <dbReference type="EMBL" id="KAL2784348.1"/>
    </source>
</evidence>